<dbReference type="GO" id="GO:0005773">
    <property type="term" value="C:vacuole"/>
    <property type="evidence" value="ECO:0007669"/>
    <property type="project" value="UniProtKB-ARBA"/>
</dbReference>
<evidence type="ECO:0000313" key="4">
    <source>
        <dbReference type="EMBL" id="KAA0725562.1"/>
    </source>
</evidence>
<dbReference type="FunFam" id="1.10.472.80:FF:000006">
    <property type="entry name" value="TBC1 domain family member 14"/>
    <property type="match status" value="1"/>
</dbReference>
<dbReference type="InterPro" id="IPR035969">
    <property type="entry name" value="Rab-GAP_TBC_sf"/>
</dbReference>
<dbReference type="AlphaFoldDB" id="A0A5A9PVW3"/>
<dbReference type="Proteomes" id="UP000324632">
    <property type="component" value="Chromosome 1"/>
</dbReference>
<feature type="compositionally biased region" description="Basic and acidic residues" evidence="2">
    <location>
        <begin position="183"/>
        <end position="199"/>
    </location>
</feature>
<dbReference type="EMBL" id="SOYY01000001">
    <property type="protein sequence ID" value="KAA0725562.1"/>
    <property type="molecule type" value="Genomic_DNA"/>
</dbReference>
<organism evidence="4 5">
    <name type="scientific">Triplophysa tibetana</name>
    <dbReference type="NCBI Taxonomy" id="1572043"/>
    <lineage>
        <taxon>Eukaryota</taxon>
        <taxon>Metazoa</taxon>
        <taxon>Chordata</taxon>
        <taxon>Craniata</taxon>
        <taxon>Vertebrata</taxon>
        <taxon>Euteleostomi</taxon>
        <taxon>Actinopterygii</taxon>
        <taxon>Neopterygii</taxon>
        <taxon>Teleostei</taxon>
        <taxon>Ostariophysi</taxon>
        <taxon>Cypriniformes</taxon>
        <taxon>Nemacheilidae</taxon>
        <taxon>Triplophysa</taxon>
    </lineage>
</organism>
<evidence type="ECO:0000313" key="5">
    <source>
        <dbReference type="Proteomes" id="UP000324632"/>
    </source>
</evidence>
<dbReference type="PANTHER" id="PTHR47219:SF15">
    <property type="entry name" value="TBC1 DOMAIN FAMILY MEMBER 12 ISOFORM X1"/>
    <property type="match status" value="1"/>
</dbReference>
<dbReference type="Gene3D" id="1.10.472.80">
    <property type="entry name" value="Ypt/Rab-GAP domain of gyp1p, domain 3"/>
    <property type="match status" value="1"/>
</dbReference>
<protein>
    <submittedName>
        <fullName evidence="4">TBC1 domain family member 12</fullName>
    </submittedName>
</protein>
<accession>A0A5A9PVW3</accession>
<proteinExistence type="predicted"/>
<feature type="region of interest" description="Disordered" evidence="2">
    <location>
        <begin position="1"/>
        <end position="241"/>
    </location>
</feature>
<dbReference type="InterPro" id="IPR050302">
    <property type="entry name" value="Rab_GAP_TBC_domain"/>
</dbReference>
<gene>
    <name evidence="4" type="ORF">E1301_Tti018700</name>
</gene>
<dbReference type="SUPFAM" id="SSF47923">
    <property type="entry name" value="Ypt/Rab-GAP domain of gyp1p"/>
    <property type="match status" value="2"/>
</dbReference>
<evidence type="ECO:0000259" key="3">
    <source>
        <dbReference type="PROSITE" id="PS50086"/>
    </source>
</evidence>
<dbReference type="Pfam" id="PF00566">
    <property type="entry name" value="RabGAP-TBC"/>
    <property type="match status" value="1"/>
</dbReference>
<feature type="compositionally biased region" description="Basic and acidic residues" evidence="2">
    <location>
        <begin position="65"/>
        <end position="78"/>
    </location>
</feature>
<dbReference type="GO" id="GO:0031410">
    <property type="term" value="C:cytoplasmic vesicle"/>
    <property type="evidence" value="ECO:0007669"/>
    <property type="project" value="UniProtKB-ARBA"/>
</dbReference>
<sequence>MGYPSTGVQKSRIISADIPQNLMVESSSSGSRGAEDSRPPSHIADVTDRRDFIMQDMISHTGTSPREESQSHAGRDTDLLCATVGSQSCSTPHGTQLPNGNAECEVSKSSHLGGSHLKGEPSSDSLHGALNVDGVLGVDSCPSVPLTSQSNSELTEPPQDGGEIRSIGSGHKSNPQNSVSEPAHGDEDARSSPDAEPYRKSSGSPSAAVTRSLRTFSSSSFHDSVSTSFSPDDGEIFLTSDRPDGSKFMDVSLVSRNTYEISRRQSAPDNIPTTLSVAASGLTLSEKHGIPEMFSSRSLFSRKQRETTSAPGWKLFGKVPLRESPPKDSRTIRQEYEAKVTKSSPSPSLPSQSQRKNMEFEPMSTTALILEDRPANLPAKSEEEAQRHRQEYDEMVVEMKKRELKDAQKKKKQMKERFKQEDSIANAMLVWNNDILPNWENMRGTRRVRDLWWQGLPPNVRGKVWSLAIGNELNITSDLYDIFLSRARERWRSIRETGCELELDDSGASVADRESSLDVIKLDISRTFPSLFIFQKGGPYHDLLHSVLGAYTCYRPDVGYVQGMSFIAAVLILNLEEADAFIAFANLLNKPCQMAFFRVDHELMLKYFGAFEVFFEENLPRLFNHFKSYNLTPDLFLIDWIFTLYSKSLPLDVACRVWDVFCRDGEEFLFRTGLGILRLYEEVLLQMDFIHIAQFLSRLPEDTHPDRLFSCISNTHMLSGNRKWTQVFNILVKD</sequence>
<feature type="compositionally biased region" description="Polar residues" evidence="2">
    <location>
        <begin position="145"/>
        <end position="154"/>
    </location>
</feature>
<dbReference type="PROSITE" id="PS50086">
    <property type="entry name" value="TBC_RABGAP"/>
    <property type="match status" value="1"/>
</dbReference>
<dbReference type="FunFam" id="1.10.10.750:FF:000005">
    <property type="entry name" value="TBC1 domain family member 14"/>
    <property type="match status" value="1"/>
</dbReference>
<keyword evidence="5" id="KW-1185">Reference proteome</keyword>
<dbReference type="PANTHER" id="PTHR47219">
    <property type="entry name" value="RAB GTPASE-ACTIVATING PROTEIN 1-LIKE"/>
    <property type="match status" value="1"/>
</dbReference>
<comment type="caution">
    <text evidence="4">The sequence shown here is derived from an EMBL/GenBank/DDBJ whole genome shotgun (WGS) entry which is preliminary data.</text>
</comment>
<feature type="compositionally biased region" description="Polar residues" evidence="2">
    <location>
        <begin position="171"/>
        <end position="180"/>
    </location>
</feature>
<feature type="compositionally biased region" description="Low complexity" evidence="2">
    <location>
        <begin position="210"/>
        <end position="230"/>
    </location>
</feature>
<dbReference type="SMART" id="SM00164">
    <property type="entry name" value="TBC"/>
    <property type="match status" value="1"/>
</dbReference>
<feature type="domain" description="Rab-GAP TBC" evidence="3">
    <location>
        <begin position="455"/>
        <end position="665"/>
    </location>
</feature>
<dbReference type="GO" id="GO:0031267">
    <property type="term" value="F:small GTPase binding"/>
    <property type="evidence" value="ECO:0007669"/>
    <property type="project" value="TreeGrafter"/>
</dbReference>
<dbReference type="GO" id="GO:0016192">
    <property type="term" value="P:vesicle-mediated transport"/>
    <property type="evidence" value="ECO:0007669"/>
    <property type="project" value="UniProtKB-ARBA"/>
</dbReference>
<reference evidence="4 5" key="1">
    <citation type="journal article" date="2019" name="Mol. Ecol. Resour.">
        <title>Chromosome-level genome assembly of Triplophysa tibetana, a fish adapted to the harsh high-altitude environment of the Tibetan Plateau.</title>
        <authorList>
            <person name="Yang X."/>
            <person name="Liu H."/>
            <person name="Ma Z."/>
            <person name="Zou Y."/>
            <person name="Zou M."/>
            <person name="Mao Y."/>
            <person name="Li X."/>
            <person name="Wang H."/>
            <person name="Chen T."/>
            <person name="Wang W."/>
            <person name="Yang R."/>
        </authorList>
    </citation>
    <scope>NUCLEOTIDE SEQUENCE [LARGE SCALE GENOMIC DNA]</scope>
    <source>
        <strain evidence="4">TTIB1903HZAU</strain>
        <tissue evidence="4">Muscle</tissue>
    </source>
</reference>
<name>A0A5A9PVW3_9TELE</name>
<dbReference type="Gene3D" id="1.10.10.750">
    <property type="entry name" value="Ypt/Rab-GAP domain of gyp1p, domain 1"/>
    <property type="match status" value="1"/>
</dbReference>
<feature type="compositionally biased region" description="Polar residues" evidence="2">
    <location>
        <begin position="84"/>
        <end position="99"/>
    </location>
</feature>
<feature type="compositionally biased region" description="Low complexity" evidence="2">
    <location>
        <begin position="343"/>
        <end position="354"/>
    </location>
</feature>
<dbReference type="GO" id="GO:0005096">
    <property type="term" value="F:GTPase activator activity"/>
    <property type="evidence" value="ECO:0007669"/>
    <property type="project" value="TreeGrafter"/>
</dbReference>
<evidence type="ECO:0000256" key="2">
    <source>
        <dbReference type="SAM" id="MobiDB-lite"/>
    </source>
</evidence>
<feature type="compositionally biased region" description="Basic and acidic residues" evidence="2">
    <location>
        <begin position="33"/>
        <end position="53"/>
    </location>
</feature>
<dbReference type="Gene3D" id="1.10.8.270">
    <property type="entry name" value="putative rabgap domain of human tbc1 domain family member 14 like domains"/>
    <property type="match status" value="1"/>
</dbReference>
<feature type="coiled-coil region" evidence="1">
    <location>
        <begin position="382"/>
        <end position="424"/>
    </location>
</feature>
<evidence type="ECO:0000256" key="1">
    <source>
        <dbReference type="SAM" id="Coils"/>
    </source>
</evidence>
<keyword evidence="1" id="KW-0175">Coiled coil</keyword>
<dbReference type="FunFam" id="1.10.8.270:FF:000008">
    <property type="entry name" value="Putative TBC1 domain family member 14"/>
    <property type="match status" value="1"/>
</dbReference>
<dbReference type="InterPro" id="IPR000195">
    <property type="entry name" value="Rab-GAP-TBC_dom"/>
</dbReference>
<feature type="region of interest" description="Disordered" evidence="2">
    <location>
        <begin position="335"/>
        <end position="358"/>
    </location>
</feature>